<evidence type="ECO:0008006" key="3">
    <source>
        <dbReference type="Google" id="ProtNLM"/>
    </source>
</evidence>
<evidence type="ECO:0000313" key="2">
    <source>
        <dbReference type="Proteomes" id="UP000663981"/>
    </source>
</evidence>
<name>A0ABS3NB86_9BACI</name>
<organism evidence="1 2">
    <name type="scientific">Metabacillus bambusae</name>
    <dbReference type="NCBI Taxonomy" id="2795218"/>
    <lineage>
        <taxon>Bacteria</taxon>
        <taxon>Bacillati</taxon>
        <taxon>Bacillota</taxon>
        <taxon>Bacilli</taxon>
        <taxon>Bacillales</taxon>
        <taxon>Bacillaceae</taxon>
        <taxon>Metabacillus</taxon>
    </lineage>
</organism>
<gene>
    <name evidence="1" type="ORF">I7822_28340</name>
</gene>
<accession>A0ABS3NB86</accession>
<reference evidence="1 2" key="1">
    <citation type="submission" date="2021-03" db="EMBL/GenBank/DDBJ databases">
        <title>Whole genome sequence of Metabacillus bambusae BG109.</title>
        <authorList>
            <person name="Jeong J.W."/>
        </authorList>
    </citation>
    <scope>NUCLEOTIDE SEQUENCE [LARGE SCALE GENOMIC DNA]</scope>
    <source>
        <strain evidence="1 2">BG109</strain>
    </source>
</reference>
<comment type="caution">
    <text evidence="1">The sequence shown here is derived from an EMBL/GenBank/DDBJ whole genome shotgun (WGS) entry which is preliminary data.</text>
</comment>
<sequence>MKSDKSLIEQILDRDNLNVAFKKVKKNKGAAGVDAKDVEATRLYLKETGHEIIKLERRKIQATTSK</sequence>
<dbReference type="RefSeq" id="WP_207982384.1">
    <property type="nucleotide sequence ID" value="NZ_JAGDEL010000041.1"/>
</dbReference>
<dbReference type="Proteomes" id="UP000663981">
    <property type="component" value="Unassembled WGS sequence"/>
</dbReference>
<proteinExistence type="predicted"/>
<evidence type="ECO:0000313" key="1">
    <source>
        <dbReference type="EMBL" id="MBO1515526.1"/>
    </source>
</evidence>
<protein>
    <recommendedName>
        <fullName evidence="3">Group II intron reverse transcriptase/maturase</fullName>
    </recommendedName>
</protein>
<dbReference type="EMBL" id="JAGDEL010000041">
    <property type="protein sequence ID" value="MBO1515526.1"/>
    <property type="molecule type" value="Genomic_DNA"/>
</dbReference>
<keyword evidence="2" id="KW-1185">Reference proteome</keyword>